<dbReference type="GO" id="GO:0001228">
    <property type="term" value="F:DNA-binding transcription activator activity, RNA polymerase II-specific"/>
    <property type="evidence" value="ECO:0007669"/>
    <property type="project" value="TreeGrafter"/>
</dbReference>
<dbReference type="OrthoDB" id="5374328at2759"/>
<sequence length="621" mass="67170">MASISPTTSPLRQPGSSEAPSDCNKGLRPTVKDEPSPPAGASSAPVAPKRAPLPSHRKPAAPPQPAPFVRISLPPVDKMSMTAVISPNPPMEQPQPKMSMTSKEWVIPPRPKPGRKPATDTPPTKRKAQNRAAQRAFRERRAARVGELEEMLDENKKVQDAHEAELNEKIRTLELDVQSFRSRCLLLESMLERERQERMRAEMQAEALNRRYDQAAFRSDSMGSMYSQPYGRQQHPQPRHSLSDDRLAQQHTATRHFSISQIVSPPETLDAHSPQDLSEPHLTCGSCSPNGHCACAEEVLASAVNGCGKCGFGTPCHCLDDATKISGLGSDLKRPISPSGKASDEKRQRSMAASSRETDFSHMFSKPTSQQQPQPSSIIQQLPSTDSLSFRDSSFRDSCGFCKDGTYCVCADTAMNAPTVAPADASPVTRQTRTPPPMETDVVTPLPPMAMEMTADGAVKLPRRKEARSKPQPETTASRGSCGPNGPGTCAQCQADPKSGLFCRLMAANFNRENGASSDGCCGGKGAGGGCCKSKPSQEKITLPSLPSLGLSCAEAYQTLSSHRNFEQAADEIGTWLPKLKAHPTPNDTRPVPAGRVPIEVEAASIMSVLKEFDIRFGREC</sequence>
<dbReference type="Gene3D" id="1.20.5.170">
    <property type="match status" value="1"/>
</dbReference>
<feature type="region of interest" description="Disordered" evidence="4">
    <location>
        <begin position="329"/>
        <end position="380"/>
    </location>
</feature>
<dbReference type="InterPro" id="IPR046347">
    <property type="entry name" value="bZIP_sf"/>
</dbReference>
<dbReference type="InterPro" id="IPR018287">
    <property type="entry name" value="Hap4_TF_heteromerisation"/>
</dbReference>
<keyword evidence="2" id="KW-0539">Nucleus</keyword>
<feature type="compositionally biased region" description="Polar residues" evidence="4">
    <location>
        <begin position="1"/>
        <end position="19"/>
    </location>
</feature>
<feature type="region of interest" description="Disordered" evidence="4">
    <location>
        <begin position="222"/>
        <end position="251"/>
    </location>
</feature>
<dbReference type="GO" id="GO:0000976">
    <property type="term" value="F:transcription cis-regulatory region binding"/>
    <property type="evidence" value="ECO:0007669"/>
    <property type="project" value="InterPro"/>
</dbReference>
<dbReference type="Proteomes" id="UP000236546">
    <property type="component" value="Unassembled WGS sequence"/>
</dbReference>
<proteinExistence type="predicted"/>
<protein>
    <recommendedName>
        <fullName evidence="5">BZIP domain-containing protein</fullName>
    </recommendedName>
</protein>
<comment type="subcellular location">
    <subcellularLocation>
        <location evidence="1">Nucleus</location>
    </subcellularLocation>
</comment>
<feature type="coiled-coil region" evidence="3">
    <location>
        <begin position="148"/>
        <end position="211"/>
    </location>
</feature>
<name>A0A2K0T1Q5_9HYPO</name>
<evidence type="ECO:0000313" key="7">
    <source>
        <dbReference type="Proteomes" id="UP000236546"/>
    </source>
</evidence>
<feature type="region of interest" description="Disordered" evidence="4">
    <location>
        <begin position="422"/>
        <end position="444"/>
    </location>
</feature>
<evidence type="ECO:0000256" key="2">
    <source>
        <dbReference type="ARBA" id="ARBA00023242"/>
    </source>
</evidence>
<dbReference type="PANTHER" id="PTHR40621:SF7">
    <property type="entry name" value="BZIP DOMAIN-CONTAINING PROTEIN"/>
    <property type="match status" value="1"/>
</dbReference>
<reference evidence="6 7" key="1">
    <citation type="submission" date="2017-02" db="EMBL/GenBank/DDBJ databases">
        <title>Genomes of Trichoderma spp. with biocontrol activity.</title>
        <authorList>
            <person name="Gardiner D."/>
            <person name="Kazan K."/>
            <person name="Vos C."/>
            <person name="Harvey P."/>
        </authorList>
    </citation>
    <scope>NUCLEOTIDE SEQUENCE [LARGE SCALE GENOMIC DNA]</scope>
    <source>
        <strain evidence="6 7">A5MH</strain>
    </source>
</reference>
<comment type="caution">
    <text evidence="6">The sequence shown here is derived from an EMBL/GenBank/DDBJ whole genome shotgun (WGS) entry which is preliminary data.</text>
</comment>
<evidence type="ECO:0000259" key="5">
    <source>
        <dbReference type="PROSITE" id="PS00036"/>
    </source>
</evidence>
<dbReference type="PANTHER" id="PTHR40621">
    <property type="entry name" value="TRANSCRIPTION FACTOR KAPC-RELATED"/>
    <property type="match status" value="1"/>
</dbReference>
<evidence type="ECO:0000256" key="1">
    <source>
        <dbReference type="ARBA" id="ARBA00004123"/>
    </source>
</evidence>
<feature type="compositionally biased region" description="Low complexity" evidence="4">
    <location>
        <begin position="39"/>
        <end position="48"/>
    </location>
</feature>
<accession>A0A2K0T1Q5</accession>
<dbReference type="EMBL" id="MTYH01000082">
    <property type="protein sequence ID" value="PNP39461.1"/>
    <property type="molecule type" value="Genomic_DNA"/>
</dbReference>
<keyword evidence="3" id="KW-0175">Coiled coil</keyword>
<gene>
    <name evidence="6" type="ORF">TGAMA5MH_08667</name>
</gene>
<evidence type="ECO:0000256" key="3">
    <source>
        <dbReference type="SAM" id="Coils"/>
    </source>
</evidence>
<dbReference type="InterPro" id="IPR004827">
    <property type="entry name" value="bZIP"/>
</dbReference>
<dbReference type="SUPFAM" id="SSF57959">
    <property type="entry name" value="Leucine zipper domain"/>
    <property type="match status" value="1"/>
</dbReference>
<dbReference type="Pfam" id="PF10297">
    <property type="entry name" value="Hap4_Hap_bind"/>
    <property type="match status" value="1"/>
</dbReference>
<dbReference type="AlphaFoldDB" id="A0A2K0T1Q5"/>
<feature type="compositionally biased region" description="Polar residues" evidence="4">
    <location>
        <begin position="222"/>
        <end position="236"/>
    </location>
</feature>
<dbReference type="PROSITE" id="PS00036">
    <property type="entry name" value="BZIP_BASIC"/>
    <property type="match status" value="1"/>
</dbReference>
<evidence type="ECO:0000256" key="4">
    <source>
        <dbReference type="SAM" id="MobiDB-lite"/>
    </source>
</evidence>
<dbReference type="GO" id="GO:0090575">
    <property type="term" value="C:RNA polymerase II transcription regulator complex"/>
    <property type="evidence" value="ECO:0007669"/>
    <property type="project" value="TreeGrafter"/>
</dbReference>
<organism evidence="6 7">
    <name type="scientific">Trichoderma gamsii</name>
    <dbReference type="NCBI Taxonomy" id="398673"/>
    <lineage>
        <taxon>Eukaryota</taxon>
        <taxon>Fungi</taxon>
        <taxon>Dikarya</taxon>
        <taxon>Ascomycota</taxon>
        <taxon>Pezizomycotina</taxon>
        <taxon>Sordariomycetes</taxon>
        <taxon>Hypocreomycetidae</taxon>
        <taxon>Hypocreales</taxon>
        <taxon>Hypocreaceae</taxon>
        <taxon>Trichoderma</taxon>
    </lineage>
</organism>
<evidence type="ECO:0000313" key="6">
    <source>
        <dbReference type="EMBL" id="PNP39461.1"/>
    </source>
</evidence>
<feature type="domain" description="BZIP" evidence="5">
    <location>
        <begin position="125"/>
        <end position="140"/>
    </location>
</feature>
<feature type="region of interest" description="Disordered" evidence="4">
    <location>
        <begin position="458"/>
        <end position="485"/>
    </location>
</feature>
<feature type="compositionally biased region" description="Low complexity" evidence="4">
    <location>
        <begin position="367"/>
        <end position="380"/>
    </location>
</feature>
<feature type="region of interest" description="Disordered" evidence="4">
    <location>
        <begin position="1"/>
        <end position="139"/>
    </location>
</feature>
<dbReference type="InterPro" id="IPR050936">
    <property type="entry name" value="AP-1-like"/>
</dbReference>